<dbReference type="SUPFAM" id="SSF49854">
    <property type="entry name" value="Spermadhesin, CUB domain"/>
    <property type="match status" value="1"/>
</dbReference>
<comment type="caution">
    <text evidence="2">The sequence shown here is derived from an EMBL/GenBank/DDBJ whole genome shotgun (WGS) entry which is preliminary data.</text>
</comment>
<evidence type="ECO:0000256" key="1">
    <source>
        <dbReference type="SAM" id="SignalP"/>
    </source>
</evidence>
<dbReference type="InterPro" id="IPR035914">
    <property type="entry name" value="Sperma_CUB_dom_sf"/>
</dbReference>
<keyword evidence="1" id="KW-0732">Signal</keyword>
<evidence type="ECO:0000313" key="2">
    <source>
        <dbReference type="EMBL" id="MEQ2311711.1"/>
    </source>
</evidence>
<feature type="chain" id="PRO_5045728161" description="CUB domain-containing protein" evidence="1">
    <location>
        <begin position="26"/>
        <end position="105"/>
    </location>
</feature>
<dbReference type="Proteomes" id="UP001469553">
    <property type="component" value="Unassembled WGS sequence"/>
</dbReference>
<dbReference type="EMBL" id="JAHRIP010077373">
    <property type="protein sequence ID" value="MEQ2311711.1"/>
    <property type="molecule type" value="Genomic_DNA"/>
</dbReference>
<organism evidence="2 3">
    <name type="scientific">Ameca splendens</name>
    <dbReference type="NCBI Taxonomy" id="208324"/>
    <lineage>
        <taxon>Eukaryota</taxon>
        <taxon>Metazoa</taxon>
        <taxon>Chordata</taxon>
        <taxon>Craniata</taxon>
        <taxon>Vertebrata</taxon>
        <taxon>Euteleostomi</taxon>
        <taxon>Actinopterygii</taxon>
        <taxon>Neopterygii</taxon>
        <taxon>Teleostei</taxon>
        <taxon>Neoteleostei</taxon>
        <taxon>Acanthomorphata</taxon>
        <taxon>Ovalentaria</taxon>
        <taxon>Atherinomorphae</taxon>
        <taxon>Cyprinodontiformes</taxon>
        <taxon>Goodeidae</taxon>
        <taxon>Ameca</taxon>
    </lineage>
</organism>
<sequence length="105" mass="10973">MLPSPIVSSGSILALWFTTDFAVSAQGFKAVYEGTSSPLGSDPGGGVGLGMEGVGSPWWRRGGGGSKLSRRAVFSIQRVFKSDALGDDWLRRSVDLPLIGAASEE</sequence>
<gene>
    <name evidence="2" type="ORF">AMECASPLE_023324</name>
</gene>
<accession>A0ABV1A078</accession>
<evidence type="ECO:0000313" key="3">
    <source>
        <dbReference type="Proteomes" id="UP001469553"/>
    </source>
</evidence>
<name>A0ABV1A078_9TELE</name>
<evidence type="ECO:0008006" key="4">
    <source>
        <dbReference type="Google" id="ProtNLM"/>
    </source>
</evidence>
<protein>
    <recommendedName>
        <fullName evidence="4">CUB domain-containing protein</fullName>
    </recommendedName>
</protein>
<feature type="signal peptide" evidence="1">
    <location>
        <begin position="1"/>
        <end position="25"/>
    </location>
</feature>
<proteinExistence type="predicted"/>
<reference evidence="2 3" key="1">
    <citation type="submission" date="2021-06" db="EMBL/GenBank/DDBJ databases">
        <authorList>
            <person name="Palmer J.M."/>
        </authorList>
    </citation>
    <scope>NUCLEOTIDE SEQUENCE [LARGE SCALE GENOMIC DNA]</scope>
    <source>
        <strain evidence="2 3">AS_MEX2019</strain>
        <tissue evidence="2">Muscle</tissue>
    </source>
</reference>
<keyword evidence="3" id="KW-1185">Reference proteome</keyword>